<evidence type="ECO:0000256" key="1">
    <source>
        <dbReference type="ARBA" id="ARBA00004651"/>
    </source>
</evidence>
<accession>A0A089LXZ3</accession>
<sequence length="341" mass="35687">MGSRTVIRGRTMAVVLILCACAVFLGSFTWGRYGISLEQMAEILAGRLRGQAADWSNPVETVLLKVRVPRIFAAMLIGSALAVSGVAYQGLFRNPMVSSDILGASAGAGFGAAVGILLSAGTFGVQALAFVFGLAAVLITYVIGALIGRRGGMVTVLGLLLTGMVVSALFGSLTSLIKYAADPYSKLPAITFWMMGGLSAVTGRDLLILLIPGLLGSVPLLCIRWQMNVMCFGEEEAEALGVNVRRIRMVVILCSTLLTASAVAVGGMIGWVGLVVPHMARLLVGPDHKTLLPVSMGLGAVYLLAVDDLARSMFAQEIPLGILTAVIGAPFFLYLLVKGRG</sequence>
<organism evidence="9 10">
    <name type="scientific">Paenibacillus stellifer</name>
    <dbReference type="NCBI Taxonomy" id="169760"/>
    <lineage>
        <taxon>Bacteria</taxon>
        <taxon>Bacillati</taxon>
        <taxon>Bacillota</taxon>
        <taxon>Bacilli</taxon>
        <taxon>Bacillales</taxon>
        <taxon>Paenibacillaceae</taxon>
        <taxon>Paenibacillus</taxon>
    </lineage>
</organism>
<keyword evidence="5 8" id="KW-0812">Transmembrane</keyword>
<feature type="transmembrane region" description="Helical" evidence="8">
    <location>
        <begin position="127"/>
        <end position="147"/>
    </location>
</feature>
<evidence type="ECO:0000256" key="2">
    <source>
        <dbReference type="ARBA" id="ARBA00007935"/>
    </source>
</evidence>
<feature type="transmembrane region" description="Helical" evidence="8">
    <location>
        <begin position="318"/>
        <end position="337"/>
    </location>
</feature>
<feature type="transmembrane region" description="Helical" evidence="8">
    <location>
        <begin position="71"/>
        <end position="89"/>
    </location>
</feature>
<dbReference type="Proteomes" id="UP000029507">
    <property type="component" value="Chromosome"/>
</dbReference>
<dbReference type="AlphaFoldDB" id="A0A089LXZ3"/>
<evidence type="ECO:0000256" key="3">
    <source>
        <dbReference type="ARBA" id="ARBA00022448"/>
    </source>
</evidence>
<dbReference type="CDD" id="cd06550">
    <property type="entry name" value="TM_ABC_iron-siderophores_like"/>
    <property type="match status" value="1"/>
</dbReference>
<feature type="transmembrane region" description="Helical" evidence="8">
    <location>
        <begin position="154"/>
        <end position="177"/>
    </location>
</feature>
<evidence type="ECO:0000256" key="4">
    <source>
        <dbReference type="ARBA" id="ARBA00022475"/>
    </source>
</evidence>
<dbReference type="InterPro" id="IPR000522">
    <property type="entry name" value="ABC_transptr_permease_BtuC"/>
</dbReference>
<gene>
    <name evidence="9" type="ORF">PSTEL_24480</name>
</gene>
<name>A0A089LXZ3_9BACL</name>
<dbReference type="STRING" id="169760.PSTEL_24480"/>
<feature type="transmembrane region" description="Helical" evidence="8">
    <location>
        <begin position="247"/>
        <end position="276"/>
    </location>
</feature>
<dbReference type="GO" id="GO:0005886">
    <property type="term" value="C:plasma membrane"/>
    <property type="evidence" value="ECO:0007669"/>
    <property type="project" value="UniProtKB-SubCell"/>
</dbReference>
<dbReference type="HOGENOM" id="CLU_013016_0_2_9"/>
<comment type="similarity">
    <text evidence="2">Belongs to the binding-protein-dependent transport system permease family. FecCD subfamily.</text>
</comment>
<evidence type="ECO:0000256" key="7">
    <source>
        <dbReference type="ARBA" id="ARBA00023136"/>
    </source>
</evidence>
<feature type="transmembrane region" description="Helical" evidence="8">
    <location>
        <begin position="206"/>
        <end position="227"/>
    </location>
</feature>
<dbReference type="PANTHER" id="PTHR30472">
    <property type="entry name" value="FERRIC ENTEROBACTIN TRANSPORT SYSTEM PERMEASE PROTEIN"/>
    <property type="match status" value="1"/>
</dbReference>
<dbReference type="GO" id="GO:0022857">
    <property type="term" value="F:transmembrane transporter activity"/>
    <property type="evidence" value="ECO:0007669"/>
    <property type="project" value="InterPro"/>
</dbReference>
<proteinExistence type="inferred from homology"/>
<keyword evidence="6 8" id="KW-1133">Transmembrane helix</keyword>
<dbReference type="SUPFAM" id="SSF81345">
    <property type="entry name" value="ABC transporter involved in vitamin B12 uptake, BtuC"/>
    <property type="match status" value="1"/>
</dbReference>
<feature type="transmembrane region" description="Helical" evidence="8">
    <location>
        <begin position="12"/>
        <end position="30"/>
    </location>
</feature>
<dbReference type="KEGG" id="pste:PSTEL_24480"/>
<comment type="subcellular location">
    <subcellularLocation>
        <location evidence="1">Cell membrane</location>
        <topology evidence="1">Multi-pass membrane protein</topology>
    </subcellularLocation>
</comment>
<evidence type="ECO:0000256" key="8">
    <source>
        <dbReference type="SAM" id="Phobius"/>
    </source>
</evidence>
<evidence type="ECO:0000256" key="6">
    <source>
        <dbReference type="ARBA" id="ARBA00022989"/>
    </source>
</evidence>
<keyword evidence="7 8" id="KW-0472">Membrane</keyword>
<dbReference type="PROSITE" id="PS51257">
    <property type="entry name" value="PROKAR_LIPOPROTEIN"/>
    <property type="match status" value="1"/>
</dbReference>
<evidence type="ECO:0000256" key="5">
    <source>
        <dbReference type="ARBA" id="ARBA00022692"/>
    </source>
</evidence>
<reference evidence="9 10" key="1">
    <citation type="submission" date="2014-08" db="EMBL/GenBank/DDBJ databases">
        <title>Comparative genomics of the Paenibacillus odorifer group.</title>
        <authorList>
            <person name="den Bakker H.C."/>
            <person name="Tsai Y.-C."/>
            <person name="Martin N."/>
            <person name="Korlach J."/>
            <person name="Wiedmann M."/>
        </authorList>
    </citation>
    <scope>NUCLEOTIDE SEQUENCE [LARGE SCALE GENOMIC DNA]</scope>
    <source>
        <strain evidence="9 10">DSM 14472</strain>
    </source>
</reference>
<dbReference type="Pfam" id="PF01032">
    <property type="entry name" value="FecCD"/>
    <property type="match status" value="1"/>
</dbReference>
<protein>
    <submittedName>
        <fullName evidence="9">Fe3+-siderophore ABC transporter permease</fullName>
    </submittedName>
</protein>
<keyword evidence="3" id="KW-0813">Transport</keyword>
<dbReference type="EMBL" id="CP009286">
    <property type="protein sequence ID" value="AIQ65792.1"/>
    <property type="molecule type" value="Genomic_DNA"/>
</dbReference>
<dbReference type="FunFam" id="1.10.3470.10:FF:000001">
    <property type="entry name" value="Vitamin B12 ABC transporter permease BtuC"/>
    <property type="match status" value="1"/>
</dbReference>
<dbReference type="GO" id="GO:0033214">
    <property type="term" value="P:siderophore-iron import into cell"/>
    <property type="evidence" value="ECO:0007669"/>
    <property type="project" value="TreeGrafter"/>
</dbReference>
<dbReference type="InterPro" id="IPR037294">
    <property type="entry name" value="ABC_BtuC-like"/>
</dbReference>
<dbReference type="Gene3D" id="1.10.3470.10">
    <property type="entry name" value="ABC transporter involved in vitamin B12 uptake, BtuC"/>
    <property type="match status" value="1"/>
</dbReference>
<feature type="transmembrane region" description="Helical" evidence="8">
    <location>
        <begin position="101"/>
        <end position="121"/>
    </location>
</feature>
<dbReference type="PANTHER" id="PTHR30472:SF70">
    <property type="entry name" value="MOLYBDATE IMPORT SYSTEM PERMEASE PROTEIN MOLB"/>
    <property type="match status" value="1"/>
</dbReference>
<keyword evidence="10" id="KW-1185">Reference proteome</keyword>
<evidence type="ECO:0000313" key="9">
    <source>
        <dbReference type="EMBL" id="AIQ65792.1"/>
    </source>
</evidence>
<keyword evidence="4" id="KW-1003">Cell membrane</keyword>
<evidence type="ECO:0000313" key="10">
    <source>
        <dbReference type="Proteomes" id="UP000029507"/>
    </source>
</evidence>